<keyword evidence="1" id="KW-0472">Membrane</keyword>
<evidence type="ECO:0000313" key="2">
    <source>
        <dbReference type="EMBL" id="KIY95321.1"/>
    </source>
</evidence>
<keyword evidence="1" id="KW-0812">Transmembrane</keyword>
<accession>A0A0D2M1I7</accession>
<reference evidence="2 3" key="1">
    <citation type="journal article" date="2013" name="BMC Genomics">
        <title>Reconstruction of the lipid metabolism for the microalga Monoraphidium neglectum from its genome sequence reveals characteristics suitable for biofuel production.</title>
        <authorList>
            <person name="Bogen C."/>
            <person name="Al-Dilaimi A."/>
            <person name="Albersmeier A."/>
            <person name="Wichmann J."/>
            <person name="Grundmann M."/>
            <person name="Rupp O."/>
            <person name="Lauersen K.J."/>
            <person name="Blifernez-Klassen O."/>
            <person name="Kalinowski J."/>
            <person name="Goesmann A."/>
            <person name="Mussgnug J.H."/>
            <person name="Kruse O."/>
        </authorList>
    </citation>
    <scope>NUCLEOTIDE SEQUENCE [LARGE SCALE GENOMIC DNA]</scope>
    <source>
        <strain evidence="2 3">SAG 48.87</strain>
    </source>
</reference>
<gene>
    <name evidence="2" type="ORF">MNEG_12641</name>
</gene>
<evidence type="ECO:0000313" key="3">
    <source>
        <dbReference type="Proteomes" id="UP000054498"/>
    </source>
</evidence>
<keyword evidence="3" id="KW-1185">Reference proteome</keyword>
<dbReference type="OrthoDB" id="543231at2759"/>
<evidence type="ECO:0008006" key="4">
    <source>
        <dbReference type="Google" id="ProtNLM"/>
    </source>
</evidence>
<dbReference type="GeneID" id="25730024"/>
<dbReference type="RefSeq" id="XP_013894341.1">
    <property type="nucleotide sequence ID" value="XM_014038887.1"/>
</dbReference>
<dbReference type="Proteomes" id="UP000054498">
    <property type="component" value="Unassembled WGS sequence"/>
</dbReference>
<dbReference type="AlphaFoldDB" id="A0A0D2M1I7"/>
<keyword evidence="1" id="KW-1133">Transmembrane helix</keyword>
<sequence>MPAVAAKTTGQPGRVWLVVLTSLTTVFLVWCLDALFEFLPHRSPGIDIYGNRTLLHRVGTFAAAKSSDAAPVPGGASSGGKLSGSSGTFDGSGGTLNSSAAARYDNMTRCGVRIRRCRNDWLHEYSRLHADIAAGRAPPRWLVSVAVEAGLADRLTGMVTQLWLAVLSRRAIAALTYGDLPGFGAACDAPHFDWLQPPPGLPPDAVDPLKYTYRGVRGYGGDRSYPPTVNGSEYHPLYMINAGDLKWMETTNLSRLPEKRPETPYVISSSNRGRSYAIANNPYHKATFAERGVPPDDAFMCGFFWLCWPNAAVQAYYQQFWEPLSDRAALKIGLQIRTGDGVFRGEAVSDAAKAAALARGASYFECAQGVEDLHKLPGQRVIWFINSDSVVLRIAAKEKYGDKVLTDTALKMVHPDCKGQNPGACGQSSMDASFQHSLGSMITFALVDYHVVTVDSGFGRLGSYMSGRWGNDYELRPGEKCDPKAPLPKSTTNNYFAGVRKRA</sequence>
<evidence type="ECO:0000256" key="1">
    <source>
        <dbReference type="SAM" id="Phobius"/>
    </source>
</evidence>
<organism evidence="2 3">
    <name type="scientific">Monoraphidium neglectum</name>
    <dbReference type="NCBI Taxonomy" id="145388"/>
    <lineage>
        <taxon>Eukaryota</taxon>
        <taxon>Viridiplantae</taxon>
        <taxon>Chlorophyta</taxon>
        <taxon>core chlorophytes</taxon>
        <taxon>Chlorophyceae</taxon>
        <taxon>CS clade</taxon>
        <taxon>Sphaeropleales</taxon>
        <taxon>Selenastraceae</taxon>
        <taxon>Monoraphidium</taxon>
    </lineage>
</organism>
<feature type="transmembrane region" description="Helical" evidence="1">
    <location>
        <begin position="15"/>
        <end position="36"/>
    </location>
</feature>
<dbReference type="EMBL" id="KK103569">
    <property type="protein sequence ID" value="KIY95321.1"/>
    <property type="molecule type" value="Genomic_DNA"/>
</dbReference>
<dbReference type="KEGG" id="mng:MNEG_12641"/>
<name>A0A0D2M1I7_9CHLO</name>
<protein>
    <recommendedName>
        <fullName evidence="4">Fucosyltransferase</fullName>
    </recommendedName>
</protein>
<proteinExistence type="predicted"/>